<reference evidence="2 3" key="1">
    <citation type="submission" date="2013-11" db="EMBL/GenBank/DDBJ databases">
        <title>Single cell genomics of uncultured Tannerella BU063 (oral taxon 286).</title>
        <authorList>
            <person name="Beall C.J."/>
            <person name="Campbell A.G."/>
            <person name="Griffen A.L."/>
            <person name="Podar M."/>
            <person name="Leys E.J."/>
        </authorList>
    </citation>
    <scope>NUCLEOTIDE SEQUENCE [LARGE SCALE GENOMIC DNA]</scope>
    <source>
        <strain evidence="2">Cell 2</strain>
    </source>
</reference>
<sequence>MKPSKSISGITHRYPMGMHLAMQDQLYGLIHPIAAEKIALEPTDIPGWKADIEQERELVRETTAAEETVSIIEKDKKRDEVITSIFQEVRLADKSLIEARHTAGHRLRLVVDTYKGLQTENKIEETGHITGLLNDLDKPAAAADLATLGLTPLVQKLRTYNNEFIALQDSRLKAGASTNLPPTAQVRAKNDATATEIFRHIEAAYITTATDEDRKMIGELIDRINKVLQTVKTTYRQSLAQRKSTKDPNAPKQPKQPKDPKQPKEPKTPEKPKDPKQPETPQPPKPGGEKPKDPKKPGGDGNPDITLPEE</sequence>
<comment type="caution">
    <text evidence="2">The sequence shown here is derived from an EMBL/GenBank/DDBJ whole genome shotgun (WGS) entry which is preliminary data.</text>
</comment>
<evidence type="ECO:0000313" key="3">
    <source>
        <dbReference type="Proteomes" id="UP000018837"/>
    </source>
</evidence>
<dbReference type="AlphaFoldDB" id="W2C877"/>
<organism evidence="2 3">
    <name type="scientific">Tannerella sp. oral taxon BU063 isolate Cell 2</name>
    <dbReference type="NCBI Taxonomy" id="1411148"/>
    <lineage>
        <taxon>Bacteria</taxon>
        <taxon>Pseudomonadati</taxon>
        <taxon>Bacteroidota</taxon>
        <taxon>Bacteroidia</taxon>
        <taxon>Bacteroidales</taxon>
        <taxon>Tannerellaceae</taxon>
        <taxon>Tannerella</taxon>
    </lineage>
</organism>
<dbReference type="PATRIC" id="fig|1411148.3.peg.374"/>
<feature type="compositionally biased region" description="Basic and acidic residues" evidence="1">
    <location>
        <begin position="287"/>
        <end position="298"/>
    </location>
</feature>
<proteinExistence type="predicted"/>
<name>W2C877_9BACT</name>
<feature type="region of interest" description="Disordered" evidence="1">
    <location>
        <begin position="235"/>
        <end position="310"/>
    </location>
</feature>
<dbReference type="Proteomes" id="UP000018837">
    <property type="component" value="Unassembled WGS sequence"/>
</dbReference>
<feature type="compositionally biased region" description="Basic and acidic residues" evidence="1">
    <location>
        <begin position="256"/>
        <end position="277"/>
    </location>
</feature>
<dbReference type="InterPro" id="IPR046228">
    <property type="entry name" value="DUF6261"/>
</dbReference>
<gene>
    <name evidence="2" type="ORF">N425_03030</name>
</gene>
<dbReference type="Pfam" id="PF19775">
    <property type="entry name" value="DUF6261"/>
    <property type="match status" value="1"/>
</dbReference>
<accession>W2C877</accession>
<evidence type="ECO:0000256" key="1">
    <source>
        <dbReference type="SAM" id="MobiDB-lite"/>
    </source>
</evidence>
<dbReference type="EMBL" id="AYUF01000311">
    <property type="protein sequence ID" value="ETK02661.1"/>
    <property type="molecule type" value="Genomic_DNA"/>
</dbReference>
<protein>
    <submittedName>
        <fullName evidence="2">Uncharacterized protein</fullName>
    </submittedName>
</protein>
<evidence type="ECO:0000313" key="2">
    <source>
        <dbReference type="EMBL" id="ETK02661.1"/>
    </source>
</evidence>